<dbReference type="Gene3D" id="3.40.630.30">
    <property type="match status" value="1"/>
</dbReference>
<dbReference type="InterPro" id="IPR000182">
    <property type="entry name" value="GNAT_dom"/>
</dbReference>
<organism evidence="2 3">
    <name type="scientific">Streptomyces adustus</name>
    <dbReference type="NCBI Taxonomy" id="1609272"/>
    <lineage>
        <taxon>Bacteria</taxon>
        <taxon>Bacillati</taxon>
        <taxon>Actinomycetota</taxon>
        <taxon>Actinomycetes</taxon>
        <taxon>Kitasatosporales</taxon>
        <taxon>Streptomycetaceae</taxon>
        <taxon>Streptomyces</taxon>
    </lineage>
</organism>
<proteinExistence type="predicted"/>
<protein>
    <submittedName>
        <fullName evidence="2">GNAT family N-acetyltransferase</fullName>
    </submittedName>
</protein>
<feature type="domain" description="N-acetyltransferase" evidence="1">
    <location>
        <begin position="15"/>
        <end position="185"/>
    </location>
</feature>
<sequence length="193" mass="21252">MLRIPGHGHREPDDIVIGPLDLSARVDDALAVQAVAFGLGADEVAVRRQIVLRHMTHPGARALGATTADGRLAGFVYGMPNDRTHWWSTVVEPYLRAQGLDFWLDHAFVITELHVHPRYQNRGVGRSLITAITDTATEPRSILSAIDTESPARGLYRSLGYEDLARRVLFPSAPKPYAVMGAPLPLLRRQPGH</sequence>
<keyword evidence="3" id="KW-1185">Reference proteome</keyword>
<dbReference type="InterPro" id="IPR016181">
    <property type="entry name" value="Acyl_CoA_acyltransferase"/>
</dbReference>
<dbReference type="GO" id="GO:0016747">
    <property type="term" value="F:acyltransferase activity, transferring groups other than amino-acyl groups"/>
    <property type="evidence" value="ECO:0007669"/>
    <property type="project" value="InterPro"/>
</dbReference>
<evidence type="ECO:0000259" key="1">
    <source>
        <dbReference type="PROSITE" id="PS51186"/>
    </source>
</evidence>
<dbReference type="EMBL" id="VJZD01000235">
    <property type="protein sequence ID" value="MPY36601.1"/>
    <property type="molecule type" value="Genomic_DNA"/>
</dbReference>
<comment type="caution">
    <text evidence="2">The sequence shown here is derived from an EMBL/GenBank/DDBJ whole genome shotgun (WGS) entry which is preliminary data.</text>
</comment>
<dbReference type="Proteomes" id="UP000325849">
    <property type="component" value="Unassembled WGS sequence"/>
</dbReference>
<dbReference type="CDD" id="cd04301">
    <property type="entry name" value="NAT_SF"/>
    <property type="match status" value="1"/>
</dbReference>
<evidence type="ECO:0000313" key="3">
    <source>
        <dbReference type="Proteomes" id="UP000325849"/>
    </source>
</evidence>
<keyword evidence="2" id="KW-0808">Transferase</keyword>
<gene>
    <name evidence="2" type="ORF">FNH09_36880</name>
</gene>
<dbReference type="OrthoDB" id="3692150at2"/>
<dbReference type="RefSeq" id="WP_152894241.1">
    <property type="nucleotide sequence ID" value="NZ_VJZD01000235.1"/>
</dbReference>
<dbReference type="AlphaFoldDB" id="A0A5N8VMV6"/>
<dbReference type="SUPFAM" id="SSF55729">
    <property type="entry name" value="Acyl-CoA N-acyltransferases (Nat)"/>
    <property type="match status" value="1"/>
</dbReference>
<dbReference type="Pfam" id="PF13508">
    <property type="entry name" value="Acetyltransf_7"/>
    <property type="match status" value="1"/>
</dbReference>
<reference evidence="2 3" key="1">
    <citation type="submission" date="2019-07" db="EMBL/GenBank/DDBJ databases">
        <title>New species of Amycolatopsis and Streptomyces.</title>
        <authorList>
            <person name="Duangmal K."/>
            <person name="Teo W.F.A."/>
            <person name="Lipun K."/>
        </authorList>
    </citation>
    <scope>NUCLEOTIDE SEQUENCE [LARGE SCALE GENOMIC DNA]</scope>
    <source>
        <strain evidence="2 3">NBRC 109810</strain>
    </source>
</reference>
<accession>A0A5N8VMV6</accession>
<evidence type="ECO:0000313" key="2">
    <source>
        <dbReference type="EMBL" id="MPY36601.1"/>
    </source>
</evidence>
<name>A0A5N8VMV6_9ACTN</name>
<dbReference type="PROSITE" id="PS51186">
    <property type="entry name" value="GNAT"/>
    <property type="match status" value="1"/>
</dbReference>